<accession>A0ABP0SN19</accession>
<dbReference type="Proteomes" id="UP001642484">
    <property type="component" value="Unassembled WGS sequence"/>
</dbReference>
<evidence type="ECO:0000313" key="2">
    <source>
        <dbReference type="EMBL" id="CAK9113729.1"/>
    </source>
</evidence>
<keyword evidence="3" id="KW-1185">Reference proteome</keyword>
<sequence>MDPKTDPWSPDDSWLAWLAPLAPCALSAMGELSSLTGDVGPAFPVVIPVGRAGTAVEEAVDAATTTTPAKVSEEGPEAEAAMWKVRGPLRRGPGRRGDDEVTAGRRPCIKGSPAASCSAVHQRQRFTSSWARPRHGRAASGARLWCWAWPLGHPTATAPGGGTCMLSTVVECDAPPLN</sequence>
<name>A0ABP0SN19_9DINO</name>
<protein>
    <recommendedName>
        <fullName evidence="4">Secreted protein</fullName>
    </recommendedName>
</protein>
<evidence type="ECO:0000256" key="1">
    <source>
        <dbReference type="SAM" id="MobiDB-lite"/>
    </source>
</evidence>
<dbReference type="EMBL" id="CAXAMN010027905">
    <property type="protein sequence ID" value="CAK9113729.1"/>
    <property type="molecule type" value="Genomic_DNA"/>
</dbReference>
<gene>
    <name evidence="2" type="ORF">CCMP2556_LOCUS52621</name>
</gene>
<feature type="region of interest" description="Disordered" evidence="1">
    <location>
        <begin position="88"/>
        <end position="107"/>
    </location>
</feature>
<comment type="caution">
    <text evidence="2">The sequence shown here is derived from an EMBL/GenBank/DDBJ whole genome shotgun (WGS) entry which is preliminary data.</text>
</comment>
<organism evidence="2 3">
    <name type="scientific">Durusdinium trenchii</name>
    <dbReference type="NCBI Taxonomy" id="1381693"/>
    <lineage>
        <taxon>Eukaryota</taxon>
        <taxon>Sar</taxon>
        <taxon>Alveolata</taxon>
        <taxon>Dinophyceae</taxon>
        <taxon>Suessiales</taxon>
        <taxon>Symbiodiniaceae</taxon>
        <taxon>Durusdinium</taxon>
    </lineage>
</organism>
<proteinExistence type="predicted"/>
<reference evidence="2 3" key="1">
    <citation type="submission" date="2024-02" db="EMBL/GenBank/DDBJ databases">
        <authorList>
            <person name="Chen Y."/>
            <person name="Shah S."/>
            <person name="Dougan E. K."/>
            <person name="Thang M."/>
            <person name="Chan C."/>
        </authorList>
    </citation>
    <scope>NUCLEOTIDE SEQUENCE [LARGE SCALE GENOMIC DNA]</scope>
</reference>
<evidence type="ECO:0000313" key="3">
    <source>
        <dbReference type="Proteomes" id="UP001642484"/>
    </source>
</evidence>
<evidence type="ECO:0008006" key="4">
    <source>
        <dbReference type="Google" id="ProtNLM"/>
    </source>
</evidence>